<keyword evidence="2 3" id="KW-0560">Oxidoreductase</keyword>
<organism evidence="6 7">
    <name type="scientific">Kitasatospora arboriphila</name>
    <dbReference type="NCBI Taxonomy" id="258052"/>
    <lineage>
        <taxon>Bacteria</taxon>
        <taxon>Bacillati</taxon>
        <taxon>Actinomycetota</taxon>
        <taxon>Actinomycetes</taxon>
        <taxon>Kitasatosporales</taxon>
        <taxon>Streptomycetaceae</taxon>
        <taxon>Kitasatospora</taxon>
    </lineage>
</organism>
<dbReference type="Pfam" id="PF00389">
    <property type="entry name" value="2-Hacid_dh"/>
    <property type="match status" value="1"/>
</dbReference>
<dbReference type="SUPFAM" id="SSF51735">
    <property type="entry name" value="NAD(P)-binding Rossmann-fold domains"/>
    <property type="match status" value="1"/>
</dbReference>
<comment type="similarity">
    <text evidence="1 3">Belongs to the D-isomer specific 2-hydroxyacid dehydrogenase family.</text>
</comment>
<comment type="caution">
    <text evidence="6">The sequence shown here is derived from an EMBL/GenBank/DDBJ whole genome shotgun (WGS) entry which is preliminary data.</text>
</comment>
<protein>
    <submittedName>
        <fullName evidence="6">D-glycerate dehydrogenase</fullName>
    </submittedName>
</protein>
<dbReference type="InterPro" id="IPR006139">
    <property type="entry name" value="D-isomer_2_OHA_DH_cat_dom"/>
</dbReference>
<proteinExistence type="inferred from homology"/>
<sequence>MRRVNEHAPRPAVLVTRRLAPGVADRLAAACDLRYHDSEQPLPRAELLAAAAGCTALLTTLDDTVDTELLDAAGPGLRLVANHAVGTHNIDHAACAARGVAVSHTPGVLTESTADMAWALLLAATRRLGEGERLLRSGRPWAWAPTFLLGVELSGTPLGILGMGRIGQAVARRAAGFGMPVGYHNRNRLPADLERGARHLPLDDLLASSPVLVVTAPLTAATRHLLDAERIARMPAGAVLVSMTAGVVDEEAVAAALASGHLFAAAVDNFEHEPAVPAALLAQERAVLAPHLGSATVRTRQAMGDLAVDNVLAVLAGAEPPTRVSPPPPTAAPRS</sequence>
<dbReference type="CDD" id="cd05301">
    <property type="entry name" value="GDH"/>
    <property type="match status" value="1"/>
</dbReference>
<evidence type="ECO:0000256" key="3">
    <source>
        <dbReference type="RuleBase" id="RU003719"/>
    </source>
</evidence>
<evidence type="ECO:0000256" key="1">
    <source>
        <dbReference type="ARBA" id="ARBA00005854"/>
    </source>
</evidence>
<dbReference type="PANTHER" id="PTHR10996">
    <property type="entry name" value="2-HYDROXYACID DEHYDROGENASE-RELATED"/>
    <property type="match status" value="1"/>
</dbReference>
<dbReference type="Gene3D" id="3.40.50.720">
    <property type="entry name" value="NAD(P)-binding Rossmann-like Domain"/>
    <property type="match status" value="2"/>
</dbReference>
<dbReference type="EMBL" id="BAAALD010000008">
    <property type="protein sequence ID" value="GAA1073905.1"/>
    <property type="molecule type" value="Genomic_DNA"/>
</dbReference>
<reference evidence="7" key="1">
    <citation type="journal article" date="2019" name="Int. J. Syst. Evol. Microbiol.">
        <title>The Global Catalogue of Microorganisms (GCM) 10K type strain sequencing project: providing services to taxonomists for standard genome sequencing and annotation.</title>
        <authorList>
            <consortium name="The Broad Institute Genomics Platform"/>
            <consortium name="The Broad Institute Genome Sequencing Center for Infectious Disease"/>
            <person name="Wu L."/>
            <person name="Ma J."/>
        </authorList>
    </citation>
    <scope>NUCLEOTIDE SEQUENCE [LARGE SCALE GENOMIC DNA]</scope>
    <source>
        <strain evidence="7">JCM 13002</strain>
    </source>
</reference>
<dbReference type="PROSITE" id="PS00065">
    <property type="entry name" value="D_2_HYDROXYACID_DH_1"/>
    <property type="match status" value="1"/>
</dbReference>
<accession>A0ABP4DZA1</accession>
<dbReference type="SUPFAM" id="SSF52283">
    <property type="entry name" value="Formate/glycerate dehydrogenase catalytic domain-like"/>
    <property type="match status" value="1"/>
</dbReference>
<evidence type="ECO:0000259" key="5">
    <source>
        <dbReference type="Pfam" id="PF02826"/>
    </source>
</evidence>
<feature type="domain" description="D-isomer specific 2-hydroxyacid dehydrogenase catalytic" evidence="4">
    <location>
        <begin position="13"/>
        <end position="324"/>
    </location>
</feature>
<dbReference type="PANTHER" id="PTHR10996:SF283">
    <property type="entry name" value="GLYOXYLATE_HYDROXYPYRUVATE REDUCTASE B"/>
    <property type="match status" value="1"/>
</dbReference>
<evidence type="ECO:0000259" key="4">
    <source>
        <dbReference type="Pfam" id="PF00389"/>
    </source>
</evidence>
<name>A0ABP4DZA1_9ACTN</name>
<dbReference type="InterPro" id="IPR050223">
    <property type="entry name" value="D-isomer_2-hydroxyacid_DH"/>
</dbReference>
<gene>
    <name evidence="6" type="ORF">GCM10009663_12810</name>
</gene>
<dbReference type="Proteomes" id="UP001499987">
    <property type="component" value="Unassembled WGS sequence"/>
</dbReference>
<dbReference type="InterPro" id="IPR036291">
    <property type="entry name" value="NAD(P)-bd_dom_sf"/>
</dbReference>
<dbReference type="InterPro" id="IPR029752">
    <property type="entry name" value="D-isomer_DH_CS1"/>
</dbReference>
<keyword evidence="7" id="KW-1185">Reference proteome</keyword>
<evidence type="ECO:0000313" key="6">
    <source>
        <dbReference type="EMBL" id="GAA1073905.1"/>
    </source>
</evidence>
<feature type="domain" description="D-isomer specific 2-hydroxyacid dehydrogenase NAD-binding" evidence="5">
    <location>
        <begin position="119"/>
        <end position="293"/>
    </location>
</feature>
<evidence type="ECO:0000256" key="2">
    <source>
        <dbReference type="ARBA" id="ARBA00023002"/>
    </source>
</evidence>
<dbReference type="InterPro" id="IPR006140">
    <property type="entry name" value="D-isomer_DH_NAD-bd"/>
</dbReference>
<evidence type="ECO:0000313" key="7">
    <source>
        <dbReference type="Proteomes" id="UP001499987"/>
    </source>
</evidence>
<dbReference type="Pfam" id="PF02826">
    <property type="entry name" value="2-Hacid_dh_C"/>
    <property type="match status" value="1"/>
</dbReference>